<gene>
    <name evidence="2" type="ORF">SCLCIDRAFT_148749</name>
</gene>
<feature type="compositionally biased region" description="Polar residues" evidence="1">
    <location>
        <begin position="254"/>
        <end position="265"/>
    </location>
</feature>
<dbReference type="OrthoDB" id="3226344at2759"/>
<evidence type="ECO:0000313" key="2">
    <source>
        <dbReference type="EMBL" id="KIM70422.1"/>
    </source>
</evidence>
<reference evidence="2 3" key="1">
    <citation type="submission" date="2014-04" db="EMBL/GenBank/DDBJ databases">
        <authorList>
            <consortium name="DOE Joint Genome Institute"/>
            <person name="Kuo A."/>
            <person name="Kohler A."/>
            <person name="Nagy L.G."/>
            <person name="Floudas D."/>
            <person name="Copeland A."/>
            <person name="Barry K.W."/>
            <person name="Cichocki N."/>
            <person name="Veneault-Fourrey C."/>
            <person name="LaButti K."/>
            <person name="Lindquist E.A."/>
            <person name="Lipzen A."/>
            <person name="Lundell T."/>
            <person name="Morin E."/>
            <person name="Murat C."/>
            <person name="Sun H."/>
            <person name="Tunlid A."/>
            <person name="Henrissat B."/>
            <person name="Grigoriev I.V."/>
            <person name="Hibbett D.S."/>
            <person name="Martin F."/>
            <person name="Nordberg H.P."/>
            <person name="Cantor M.N."/>
            <person name="Hua S.X."/>
        </authorList>
    </citation>
    <scope>NUCLEOTIDE SEQUENCE [LARGE SCALE GENOMIC DNA]</scope>
    <source>
        <strain evidence="2 3">Foug A</strain>
    </source>
</reference>
<proteinExistence type="predicted"/>
<feature type="compositionally biased region" description="Polar residues" evidence="1">
    <location>
        <begin position="198"/>
        <end position="208"/>
    </location>
</feature>
<feature type="region of interest" description="Disordered" evidence="1">
    <location>
        <begin position="1"/>
        <end position="265"/>
    </location>
</feature>
<feature type="compositionally biased region" description="Basic residues" evidence="1">
    <location>
        <begin position="52"/>
        <end position="61"/>
    </location>
</feature>
<evidence type="ECO:0000313" key="3">
    <source>
        <dbReference type="Proteomes" id="UP000053989"/>
    </source>
</evidence>
<feature type="compositionally biased region" description="Polar residues" evidence="1">
    <location>
        <begin position="154"/>
        <end position="178"/>
    </location>
</feature>
<accession>A0A0C3AZJ2</accession>
<feature type="compositionally biased region" description="Polar residues" evidence="1">
    <location>
        <begin position="66"/>
        <end position="90"/>
    </location>
</feature>
<dbReference type="AlphaFoldDB" id="A0A0C3AZJ2"/>
<feature type="compositionally biased region" description="Low complexity" evidence="1">
    <location>
        <begin position="234"/>
        <end position="244"/>
    </location>
</feature>
<dbReference type="InParanoid" id="A0A0C3AZJ2"/>
<organism evidence="2 3">
    <name type="scientific">Scleroderma citrinum Foug A</name>
    <dbReference type="NCBI Taxonomy" id="1036808"/>
    <lineage>
        <taxon>Eukaryota</taxon>
        <taxon>Fungi</taxon>
        <taxon>Dikarya</taxon>
        <taxon>Basidiomycota</taxon>
        <taxon>Agaricomycotina</taxon>
        <taxon>Agaricomycetes</taxon>
        <taxon>Agaricomycetidae</taxon>
        <taxon>Boletales</taxon>
        <taxon>Sclerodermatineae</taxon>
        <taxon>Sclerodermataceae</taxon>
        <taxon>Scleroderma</taxon>
    </lineage>
</organism>
<keyword evidence="3" id="KW-1185">Reference proteome</keyword>
<name>A0A0C3AZJ2_9AGAM</name>
<dbReference type="STRING" id="1036808.A0A0C3AZJ2"/>
<dbReference type="HOGENOM" id="CLU_1050357_0_0_1"/>
<dbReference type="EMBL" id="KN822004">
    <property type="protein sequence ID" value="KIM70422.1"/>
    <property type="molecule type" value="Genomic_DNA"/>
</dbReference>
<dbReference type="Proteomes" id="UP000053989">
    <property type="component" value="Unassembled WGS sequence"/>
</dbReference>
<reference evidence="3" key="2">
    <citation type="submission" date="2015-01" db="EMBL/GenBank/DDBJ databases">
        <title>Evolutionary Origins and Diversification of the Mycorrhizal Mutualists.</title>
        <authorList>
            <consortium name="DOE Joint Genome Institute"/>
            <consortium name="Mycorrhizal Genomics Consortium"/>
            <person name="Kohler A."/>
            <person name="Kuo A."/>
            <person name="Nagy L.G."/>
            <person name="Floudas D."/>
            <person name="Copeland A."/>
            <person name="Barry K.W."/>
            <person name="Cichocki N."/>
            <person name="Veneault-Fourrey C."/>
            <person name="LaButti K."/>
            <person name="Lindquist E.A."/>
            <person name="Lipzen A."/>
            <person name="Lundell T."/>
            <person name="Morin E."/>
            <person name="Murat C."/>
            <person name="Riley R."/>
            <person name="Ohm R."/>
            <person name="Sun H."/>
            <person name="Tunlid A."/>
            <person name="Henrissat B."/>
            <person name="Grigoriev I.V."/>
            <person name="Hibbett D.S."/>
            <person name="Martin F."/>
        </authorList>
    </citation>
    <scope>NUCLEOTIDE SEQUENCE [LARGE SCALE GENOMIC DNA]</scope>
    <source>
        <strain evidence="3">Foug A</strain>
    </source>
</reference>
<sequence length="265" mass="28170">MILAQFAVPLPMSPSTSHRRHPSAPPAVVVQPTKVPGILSIAKSSRQQHSQSHPRQHRTPKPKLSASKTQPPSTSSAEDTSKHAIQSKQPTELAPAASVPDKKTPHPATPAADKSARGRQPKSPRDKAATSISNLHGRRNNDRQPSPPLPPSSQVEGTAFNSSQSFAHHSKNPASNSFDPFLVSSDSDSENRRPPNMSLPSNDGSTKVPSLAALPSGKLARRRKPATQPPATPTPASRAVPVPRSNTHHRHNLSRSAPSNSTASL</sequence>
<protein>
    <submittedName>
        <fullName evidence="2">Uncharacterized protein</fullName>
    </submittedName>
</protein>
<evidence type="ECO:0000256" key="1">
    <source>
        <dbReference type="SAM" id="MobiDB-lite"/>
    </source>
</evidence>